<dbReference type="RefSeq" id="WP_283739222.1">
    <property type="nucleotide sequence ID" value="NZ_JASJEV010000001.1"/>
</dbReference>
<proteinExistence type="predicted"/>
<evidence type="ECO:0000313" key="3">
    <source>
        <dbReference type="Proteomes" id="UP001321492"/>
    </source>
</evidence>
<dbReference type="Pfam" id="PF12840">
    <property type="entry name" value="HTH_20"/>
    <property type="match status" value="1"/>
</dbReference>
<organism evidence="2 3">
    <name type="scientific">Chelatococcus albus</name>
    <dbReference type="NCBI Taxonomy" id="3047466"/>
    <lineage>
        <taxon>Bacteria</taxon>
        <taxon>Pseudomonadati</taxon>
        <taxon>Pseudomonadota</taxon>
        <taxon>Alphaproteobacteria</taxon>
        <taxon>Hyphomicrobiales</taxon>
        <taxon>Chelatococcaceae</taxon>
        <taxon>Chelatococcus</taxon>
    </lineage>
</organism>
<dbReference type="SMART" id="SM00418">
    <property type="entry name" value="HTH_ARSR"/>
    <property type="match status" value="1"/>
</dbReference>
<dbReference type="Proteomes" id="UP001321492">
    <property type="component" value="Unassembled WGS sequence"/>
</dbReference>
<dbReference type="PANTHER" id="PTHR39168:SF1">
    <property type="entry name" value="TRANSCRIPTIONAL REGULATORY PROTEIN"/>
    <property type="match status" value="1"/>
</dbReference>
<accession>A0ABT7AD12</accession>
<gene>
    <name evidence="2" type="ORF">QNA08_03265</name>
</gene>
<evidence type="ECO:0000259" key="1">
    <source>
        <dbReference type="PROSITE" id="PS50987"/>
    </source>
</evidence>
<dbReference type="InterPro" id="IPR036390">
    <property type="entry name" value="WH_DNA-bd_sf"/>
</dbReference>
<dbReference type="PANTHER" id="PTHR39168">
    <property type="entry name" value="TRANSCRIPTIONAL REGULATOR-RELATED"/>
    <property type="match status" value="1"/>
</dbReference>
<keyword evidence="3" id="KW-1185">Reference proteome</keyword>
<dbReference type="InterPro" id="IPR011991">
    <property type="entry name" value="ArsR-like_HTH"/>
</dbReference>
<dbReference type="InterPro" id="IPR001845">
    <property type="entry name" value="HTH_ArsR_DNA-bd_dom"/>
</dbReference>
<reference evidence="2 3" key="1">
    <citation type="submission" date="2023-05" db="EMBL/GenBank/DDBJ databases">
        <title>Chelatococcus sp. nov., a moderately thermophilic bacterium isolated from hot spring microbial mat.</title>
        <authorList>
            <person name="Hu C.-J."/>
            <person name="Li W.-J."/>
        </authorList>
    </citation>
    <scope>NUCLEOTIDE SEQUENCE [LARGE SCALE GENOMIC DNA]</scope>
    <source>
        <strain evidence="2 3">SYSU G07232</strain>
    </source>
</reference>
<sequence length="227" mass="24742">MKEGPSIAPIAALIGDPARANMLTALMAGRALTASELAAEAGVTLQTASGHLARLESARLLVVEKQGRHRYFRLSEPDVAQVLENLMGIAARAGLARVRTGPRDHALRKARVCYDHLAGERGVALLRGLDERRLIADEGTLALTEAGRRFFCDFGIDLERLERSRRPLCRACLDWSERRHHLGGALGAAILARLCDLGWARRGADRVVTFSPRGEHEFARVLAAPLS</sequence>
<dbReference type="PROSITE" id="PS50987">
    <property type="entry name" value="HTH_ARSR_2"/>
    <property type="match status" value="1"/>
</dbReference>
<feature type="domain" description="HTH arsR-type" evidence="1">
    <location>
        <begin position="1"/>
        <end position="94"/>
    </location>
</feature>
<protein>
    <submittedName>
        <fullName evidence="2">Winged helix-turn-helix domain-containing protein</fullName>
    </submittedName>
</protein>
<dbReference type="EMBL" id="JASJEV010000001">
    <property type="protein sequence ID" value="MDJ1157258.1"/>
    <property type="molecule type" value="Genomic_DNA"/>
</dbReference>
<evidence type="ECO:0000313" key="2">
    <source>
        <dbReference type="EMBL" id="MDJ1157258.1"/>
    </source>
</evidence>
<dbReference type="NCBIfam" id="NF033788">
    <property type="entry name" value="HTH_metalloreg"/>
    <property type="match status" value="1"/>
</dbReference>
<dbReference type="InterPro" id="IPR036388">
    <property type="entry name" value="WH-like_DNA-bd_sf"/>
</dbReference>
<dbReference type="CDD" id="cd00090">
    <property type="entry name" value="HTH_ARSR"/>
    <property type="match status" value="1"/>
</dbReference>
<dbReference type="Gene3D" id="1.10.10.10">
    <property type="entry name" value="Winged helix-like DNA-binding domain superfamily/Winged helix DNA-binding domain"/>
    <property type="match status" value="1"/>
</dbReference>
<dbReference type="InterPro" id="IPR052543">
    <property type="entry name" value="HTH_Metal-responsive_Reg"/>
</dbReference>
<comment type="caution">
    <text evidence="2">The sequence shown here is derived from an EMBL/GenBank/DDBJ whole genome shotgun (WGS) entry which is preliminary data.</text>
</comment>
<dbReference type="SUPFAM" id="SSF46785">
    <property type="entry name" value="Winged helix' DNA-binding domain"/>
    <property type="match status" value="1"/>
</dbReference>
<name>A0ABT7AD12_9HYPH</name>